<dbReference type="EMBL" id="AP008957">
    <property type="protein sequence ID" value="BAH31981.1"/>
    <property type="molecule type" value="Genomic_DNA"/>
</dbReference>
<dbReference type="Pfam" id="PF01740">
    <property type="entry name" value="STAS"/>
    <property type="match status" value="1"/>
</dbReference>
<evidence type="ECO:0000313" key="2">
    <source>
        <dbReference type="EMBL" id="BAH31981.1"/>
    </source>
</evidence>
<dbReference type="AlphaFoldDB" id="C0ZT08"/>
<name>C0ZT08_RHOE4</name>
<protein>
    <submittedName>
        <fullName evidence="2">Putative anti-anti-sigma factor</fullName>
    </submittedName>
</protein>
<accession>C0ZT08</accession>
<sequence length="206" mass="22645">MRIQPGLKPLALGSHQDSGFRSQLPAYIHWAQCFPHLDSSTFRAARSVVSLSTKSTQTGSAMNLNELDHTAIDFVDPSTQLGPIVDTQGFAAWRIAPSTVLIQVDVDLDKLSAPELRELLNSYAAEWSRVILDLSNSLFVGAVCLELFAELNSRSRAHDFQWSVIGSHPLRRLLRAARAEEEFPVTNSVEGAMRALAEAEKSLEAS</sequence>
<reference evidence="3" key="1">
    <citation type="submission" date="2005-03" db="EMBL/GenBank/DDBJ databases">
        <title>Comparison of the complete genome sequences of Rhodococcus erythropolis PR4 and Rhodococcus opacus B4.</title>
        <authorList>
            <person name="Takarada H."/>
            <person name="Sekine M."/>
            <person name="Hosoyama A."/>
            <person name="Yamada R."/>
            <person name="Fujisawa T."/>
            <person name="Omata S."/>
            <person name="Shimizu A."/>
            <person name="Tsukatani N."/>
            <person name="Tanikawa S."/>
            <person name="Fujita N."/>
            <person name="Harayama S."/>
        </authorList>
    </citation>
    <scope>NUCLEOTIDE SEQUENCE [LARGE SCALE GENOMIC DNA]</scope>
    <source>
        <strain evidence="3">PR4 / NBRC 100887</strain>
    </source>
</reference>
<dbReference type="InterPro" id="IPR036513">
    <property type="entry name" value="STAS_dom_sf"/>
</dbReference>
<dbReference type="PROSITE" id="PS50801">
    <property type="entry name" value="STAS"/>
    <property type="match status" value="1"/>
</dbReference>
<organism evidence="2 3">
    <name type="scientific">Rhodococcus erythropolis (strain PR4 / NBRC 100887)</name>
    <dbReference type="NCBI Taxonomy" id="234621"/>
    <lineage>
        <taxon>Bacteria</taxon>
        <taxon>Bacillati</taxon>
        <taxon>Actinomycetota</taxon>
        <taxon>Actinomycetes</taxon>
        <taxon>Mycobacteriales</taxon>
        <taxon>Nocardiaceae</taxon>
        <taxon>Rhodococcus</taxon>
        <taxon>Rhodococcus erythropolis group</taxon>
    </lineage>
</organism>
<dbReference type="KEGG" id="rer:RER_12730"/>
<dbReference type="Gene3D" id="3.30.750.24">
    <property type="entry name" value="STAS domain"/>
    <property type="match status" value="1"/>
</dbReference>
<proteinExistence type="predicted"/>
<dbReference type="HOGENOM" id="CLU_115403_3_1_11"/>
<evidence type="ECO:0000259" key="1">
    <source>
        <dbReference type="PROSITE" id="PS50801"/>
    </source>
</evidence>
<dbReference type="Proteomes" id="UP000002204">
    <property type="component" value="Chromosome"/>
</dbReference>
<reference evidence="2 3" key="2">
    <citation type="journal article" date="2006" name="Environ. Microbiol.">
        <title>Sequence analysis of three plasmids harboured in Rhodococcus erythropolis strain PR4.</title>
        <authorList>
            <person name="Sekine M."/>
            <person name="Tanikawa S."/>
            <person name="Omata S."/>
            <person name="Saito M."/>
            <person name="Fujisawa T."/>
            <person name="Tsukatani N."/>
            <person name="Tajima T."/>
            <person name="Sekigawa T."/>
            <person name="Kosugi H."/>
            <person name="Matsuo Y."/>
            <person name="Nishiko R."/>
            <person name="Imamura K."/>
            <person name="Ito M."/>
            <person name="Narita H."/>
            <person name="Tago S."/>
            <person name="Fujita N."/>
            <person name="Harayama S."/>
        </authorList>
    </citation>
    <scope>NUCLEOTIDE SEQUENCE [LARGE SCALE GENOMIC DNA]</scope>
    <source>
        <strain evidence="3">PR4 / NBRC 100887</strain>
    </source>
</reference>
<feature type="domain" description="STAS" evidence="1">
    <location>
        <begin position="97"/>
        <end position="196"/>
    </location>
</feature>
<dbReference type="InterPro" id="IPR002645">
    <property type="entry name" value="STAS_dom"/>
</dbReference>
<dbReference type="SUPFAM" id="SSF52091">
    <property type="entry name" value="SpoIIaa-like"/>
    <property type="match status" value="1"/>
</dbReference>
<evidence type="ECO:0000313" key="3">
    <source>
        <dbReference type="Proteomes" id="UP000002204"/>
    </source>
</evidence>
<gene>
    <name evidence="2" type="ordered locus">RER_12730</name>
</gene>